<comment type="caution">
    <text evidence="1">The sequence shown here is derived from an EMBL/GenBank/DDBJ whole genome shotgun (WGS) entry which is preliminary data.</text>
</comment>
<gene>
    <name evidence="1" type="ORF">EYC82_06870</name>
</gene>
<evidence type="ECO:0000313" key="1">
    <source>
        <dbReference type="EMBL" id="MCX2977074.1"/>
    </source>
</evidence>
<evidence type="ECO:0000313" key="2">
    <source>
        <dbReference type="Proteomes" id="UP001143304"/>
    </source>
</evidence>
<name>A0ABT3T4T1_9GAMM</name>
<reference evidence="1" key="1">
    <citation type="submission" date="2019-02" db="EMBL/GenBank/DDBJ databases">
        <authorList>
            <person name="Li S.-H."/>
        </authorList>
    </citation>
    <scope>NUCLEOTIDE SEQUENCE</scope>
    <source>
        <strain evidence="1">IMCC11814</strain>
    </source>
</reference>
<proteinExistence type="predicted"/>
<dbReference type="InterPro" id="IPR041881">
    <property type="entry name" value="PqqD_sf"/>
</dbReference>
<dbReference type="InterPro" id="IPR008792">
    <property type="entry name" value="PQQD"/>
</dbReference>
<accession>A0ABT3T4T1</accession>
<keyword evidence="2" id="KW-1185">Reference proteome</keyword>
<sequence>MQFANRFSEQLIPTPHSRAFVVDDGLLLARSDTSGPKGATRAIVLNATGRAIYEACANGIGFEQLVAQLASSYNVLTTDIASEVATAVDEFLEQGFLTFADA</sequence>
<dbReference type="RefSeq" id="WP_279248803.1">
    <property type="nucleotide sequence ID" value="NZ_SHNO01000001.1"/>
</dbReference>
<organism evidence="1 2">
    <name type="scientific">Candidatus Marimicrobium litorale</name>
    <dbReference type="NCBI Taxonomy" id="2518991"/>
    <lineage>
        <taxon>Bacteria</taxon>
        <taxon>Pseudomonadati</taxon>
        <taxon>Pseudomonadota</taxon>
        <taxon>Gammaproteobacteria</taxon>
        <taxon>Cellvibrionales</taxon>
        <taxon>Halieaceae</taxon>
        <taxon>Marimicrobium</taxon>
    </lineage>
</organism>
<protein>
    <submittedName>
        <fullName evidence="1">PqqD family peptide modification chaperone</fullName>
    </submittedName>
</protein>
<dbReference type="Proteomes" id="UP001143304">
    <property type="component" value="Unassembled WGS sequence"/>
</dbReference>
<dbReference type="Gene3D" id="1.10.10.1150">
    <property type="entry name" value="Coenzyme PQQ synthesis protein D (PqqD)"/>
    <property type="match status" value="1"/>
</dbReference>
<dbReference type="EMBL" id="SHNO01000001">
    <property type="protein sequence ID" value="MCX2977074.1"/>
    <property type="molecule type" value="Genomic_DNA"/>
</dbReference>
<dbReference type="Pfam" id="PF05402">
    <property type="entry name" value="PqqD"/>
    <property type="match status" value="1"/>
</dbReference>